<reference evidence="8" key="1">
    <citation type="submission" date="2024-04" db="EMBL/GenBank/DDBJ databases">
        <authorList>
            <person name="Shaw F."/>
            <person name="Minotto A."/>
        </authorList>
    </citation>
    <scope>NUCLEOTIDE SEQUENCE [LARGE SCALE GENOMIC DNA]</scope>
</reference>
<evidence type="ECO:0000256" key="2">
    <source>
        <dbReference type="ARBA" id="ARBA00022737"/>
    </source>
</evidence>
<feature type="domain" description="PDZ GRASP-type" evidence="6">
    <location>
        <begin position="130"/>
        <end position="219"/>
    </location>
</feature>
<keyword evidence="8" id="KW-1185">Reference proteome</keyword>
<proteinExistence type="predicted"/>
<feature type="compositionally biased region" description="Basic and acidic residues" evidence="5">
    <location>
        <begin position="312"/>
        <end position="321"/>
    </location>
</feature>
<dbReference type="InterPro" id="IPR024958">
    <property type="entry name" value="GRASP_PDZ"/>
</dbReference>
<keyword evidence="2" id="KW-0677">Repeat</keyword>
<accession>A0ABP1DZZ6</accession>
<protein>
    <recommendedName>
        <fullName evidence="6">PDZ GRASP-type domain-containing protein</fullName>
    </recommendedName>
</protein>
<evidence type="ECO:0000256" key="1">
    <source>
        <dbReference type="ARBA" id="ARBA00004394"/>
    </source>
</evidence>
<evidence type="ECO:0000259" key="6">
    <source>
        <dbReference type="PROSITE" id="PS51865"/>
    </source>
</evidence>
<evidence type="ECO:0000313" key="7">
    <source>
        <dbReference type="EMBL" id="CAL1712559.1"/>
    </source>
</evidence>
<dbReference type="InterPro" id="IPR036034">
    <property type="entry name" value="PDZ_sf"/>
</dbReference>
<evidence type="ECO:0000313" key="8">
    <source>
        <dbReference type="Proteomes" id="UP001497453"/>
    </source>
</evidence>
<comment type="subcellular location">
    <subcellularLocation>
        <location evidence="1">Golgi apparatus membrane</location>
    </subcellularLocation>
</comment>
<dbReference type="PANTHER" id="PTHR12893:SF0">
    <property type="entry name" value="GRASP65"/>
    <property type="match status" value="1"/>
</dbReference>
<organism evidence="7 8">
    <name type="scientific">Somion occarium</name>
    <dbReference type="NCBI Taxonomy" id="3059160"/>
    <lineage>
        <taxon>Eukaryota</taxon>
        <taxon>Fungi</taxon>
        <taxon>Dikarya</taxon>
        <taxon>Basidiomycota</taxon>
        <taxon>Agaricomycotina</taxon>
        <taxon>Agaricomycetes</taxon>
        <taxon>Polyporales</taxon>
        <taxon>Cerrenaceae</taxon>
        <taxon>Somion</taxon>
    </lineage>
</organism>
<evidence type="ECO:0000256" key="5">
    <source>
        <dbReference type="SAM" id="MobiDB-lite"/>
    </source>
</evidence>
<evidence type="ECO:0000256" key="4">
    <source>
        <dbReference type="ARBA" id="ARBA00023136"/>
    </source>
</evidence>
<dbReference type="EMBL" id="OZ037950">
    <property type="protein sequence ID" value="CAL1712559.1"/>
    <property type="molecule type" value="Genomic_DNA"/>
</dbReference>
<name>A0ABP1DZZ6_9APHY</name>
<dbReference type="SUPFAM" id="SSF50156">
    <property type="entry name" value="PDZ domain-like"/>
    <property type="match status" value="1"/>
</dbReference>
<keyword evidence="3" id="KW-0333">Golgi apparatus</keyword>
<feature type="region of interest" description="Disordered" evidence="5">
    <location>
        <begin position="293"/>
        <end position="351"/>
    </location>
</feature>
<feature type="compositionally biased region" description="Polar residues" evidence="5">
    <location>
        <begin position="419"/>
        <end position="433"/>
    </location>
</feature>
<feature type="domain" description="PDZ GRASP-type" evidence="6">
    <location>
        <begin position="14"/>
        <end position="124"/>
    </location>
</feature>
<feature type="compositionally biased region" description="Low complexity" evidence="5">
    <location>
        <begin position="453"/>
        <end position="467"/>
    </location>
</feature>
<dbReference type="InterPro" id="IPR007583">
    <property type="entry name" value="GRASP55_65"/>
</dbReference>
<dbReference type="Gene3D" id="2.30.42.10">
    <property type="match status" value="2"/>
</dbReference>
<keyword evidence="4" id="KW-0472">Membrane</keyword>
<dbReference type="PROSITE" id="PS51865">
    <property type="entry name" value="PDZ_GRASP"/>
    <property type="match status" value="2"/>
</dbReference>
<dbReference type="Proteomes" id="UP001497453">
    <property type="component" value="Chromosome 7"/>
</dbReference>
<evidence type="ECO:0000256" key="3">
    <source>
        <dbReference type="ARBA" id="ARBA00023034"/>
    </source>
</evidence>
<dbReference type="Pfam" id="PF04495">
    <property type="entry name" value="GRASP55_65"/>
    <property type="match status" value="2"/>
</dbReference>
<feature type="region of interest" description="Disordered" evidence="5">
    <location>
        <begin position="419"/>
        <end position="467"/>
    </location>
</feature>
<sequence>MGASQSSASQAPSRGLHVLRVTPSSPASQTNIEPFFDFIVGFKGDSLAENRTLEAAELEKIVESHEGRTLNLVVWNSKNQNTRIVPIVPSREWSLPHTSIPDPQEPEAQRKPSLLGLSMRMCEPETSLDNVWHVLDVLEGSPAESAGLVPYGDWIIGWSGGVLSAEGDFYDVVEAHIEKPLRVYVYSYDFDTIREVVLVPNRHWGGEGLLGCVFGFGLLHRIPAVPETREPGSIPEELLEPPDEYEEQQLFVPADYADEPELPEHAEARIRWEQEEWEREAYARNYMHDSAVDPAANHTSSSAYDDSAEFDNESHSTDNIHNHSPMKGSPTTEETEDETGEESYKILAPTPVRPALRQDSVESTIIRIASSRSSSFSVARASTPTPTRPFGSFVNGIGLSPRTLSWDHRTTAFDLSATRQLSSSNSRVANSGQAGDDDDDLDGTLSVAGTDFTELSETTSNSLTSVD</sequence>
<dbReference type="PANTHER" id="PTHR12893">
    <property type="entry name" value="GOLGI REASSEMBLY STACKING PROTEIN GRASP"/>
    <property type="match status" value="1"/>
</dbReference>
<gene>
    <name evidence="7" type="ORF">GFSPODELE1_LOCUS8877</name>
</gene>